<organism evidence="3 4">
    <name type="scientific">Pseudomonas fluorescens</name>
    <dbReference type="NCBI Taxonomy" id="294"/>
    <lineage>
        <taxon>Bacteria</taxon>
        <taxon>Pseudomonadati</taxon>
        <taxon>Pseudomonadota</taxon>
        <taxon>Gammaproteobacteria</taxon>
        <taxon>Pseudomonadales</taxon>
        <taxon>Pseudomonadaceae</taxon>
        <taxon>Pseudomonas</taxon>
    </lineage>
</organism>
<name>A0A345V4U6_PSEFL</name>
<dbReference type="AlphaFoldDB" id="A0A345V4U6"/>
<protein>
    <recommendedName>
        <fullName evidence="2">Lysozyme inhibitor LprI-like N-terminal domain-containing protein</fullName>
    </recommendedName>
</protein>
<accession>A0A345V4U6</accession>
<feature type="signal peptide" evidence="1">
    <location>
        <begin position="1"/>
        <end position="20"/>
    </location>
</feature>
<dbReference type="RefSeq" id="WP_115079705.1">
    <property type="nucleotide sequence ID" value="NZ_CP022313.1"/>
</dbReference>
<sequence length="269" mass="29279">MFVRVIALSFGCLFTSFAMADDDCKEISVSSQVDRCVEAVRKEADSQLNASYKRLLARFESQQRTDPEQGKSLVAMARESQRAWIKLRDTTCPLEATEIEPGMAAHVTTINNCMARMSLERAAYLDTIVADEPGNVVDLNKVFLSGSQRFGDVVARYVSTFGSPCLTVQILAPNGGWRVLSSKRFCSFDGKSFWSGYADAGFEGHVFADDGLHVTLSLTELRPIGEKRLACVIPIQNEQIKELKCGASDLGASKVSGQVAERSAGVSGS</sequence>
<dbReference type="InterPro" id="IPR009739">
    <property type="entry name" value="LprI-like_N"/>
</dbReference>
<dbReference type="EMBL" id="CP022313">
    <property type="protein sequence ID" value="AXJ07748.1"/>
    <property type="molecule type" value="Genomic_DNA"/>
</dbReference>
<dbReference type="Pfam" id="PF07007">
    <property type="entry name" value="LprI"/>
    <property type="match status" value="1"/>
</dbReference>
<dbReference type="Proteomes" id="UP000254535">
    <property type="component" value="Chromosome"/>
</dbReference>
<evidence type="ECO:0000313" key="4">
    <source>
        <dbReference type="Proteomes" id="UP000254535"/>
    </source>
</evidence>
<evidence type="ECO:0000313" key="3">
    <source>
        <dbReference type="EMBL" id="AXJ07748.1"/>
    </source>
</evidence>
<evidence type="ECO:0000256" key="1">
    <source>
        <dbReference type="SAM" id="SignalP"/>
    </source>
</evidence>
<keyword evidence="1" id="KW-0732">Signal</keyword>
<feature type="domain" description="Lysozyme inhibitor LprI-like N-terminal" evidence="2">
    <location>
        <begin position="30"/>
        <end position="125"/>
    </location>
</feature>
<reference evidence="3 4" key="1">
    <citation type="submission" date="2017-07" db="EMBL/GenBank/DDBJ databases">
        <title>Genome sequence of Pseudomonas NEP1.</title>
        <authorList>
            <person name="Nascimento F.X."/>
        </authorList>
    </citation>
    <scope>NUCLEOTIDE SEQUENCE [LARGE SCALE GENOMIC DNA]</scope>
    <source>
        <strain evidence="3 4">NEP1</strain>
    </source>
</reference>
<dbReference type="Gene3D" id="1.20.1270.180">
    <property type="match status" value="1"/>
</dbReference>
<evidence type="ECO:0000259" key="2">
    <source>
        <dbReference type="Pfam" id="PF07007"/>
    </source>
</evidence>
<gene>
    <name evidence="3" type="ORF">CFN16_27505</name>
</gene>
<feature type="chain" id="PRO_5016633528" description="Lysozyme inhibitor LprI-like N-terminal domain-containing protein" evidence="1">
    <location>
        <begin position="21"/>
        <end position="269"/>
    </location>
</feature>
<proteinExistence type="predicted"/>